<name>A0A5B0X3D8_9GAMM</name>
<gene>
    <name evidence="5" type="ORF">F0M18_08455</name>
</gene>
<dbReference type="InterPro" id="IPR020845">
    <property type="entry name" value="AMP-binding_CS"/>
</dbReference>
<organism evidence="5 6">
    <name type="scientific">Pseudohalioglobus sediminis</name>
    <dbReference type="NCBI Taxonomy" id="2606449"/>
    <lineage>
        <taxon>Bacteria</taxon>
        <taxon>Pseudomonadati</taxon>
        <taxon>Pseudomonadota</taxon>
        <taxon>Gammaproteobacteria</taxon>
        <taxon>Cellvibrionales</taxon>
        <taxon>Halieaceae</taxon>
        <taxon>Pseudohalioglobus</taxon>
    </lineage>
</organism>
<protein>
    <submittedName>
        <fullName evidence="5">AMP-binding protein</fullName>
    </submittedName>
</protein>
<evidence type="ECO:0000313" key="6">
    <source>
        <dbReference type="Proteomes" id="UP000323708"/>
    </source>
</evidence>
<dbReference type="SUPFAM" id="SSF56801">
    <property type="entry name" value="Acetyl-CoA synthetase-like"/>
    <property type="match status" value="1"/>
</dbReference>
<dbReference type="PROSITE" id="PS00455">
    <property type="entry name" value="AMP_BINDING"/>
    <property type="match status" value="1"/>
</dbReference>
<dbReference type="AlphaFoldDB" id="A0A5B0X3D8"/>
<evidence type="ECO:0000256" key="1">
    <source>
        <dbReference type="ARBA" id="ARBA00006432"/>
    </source>
</evidence>
<keyword evidence="2" id="KW-0436">Ligase</keyword>
<comment type="caution">
    <text evidence="5">The sequence shown here is derived from an EMBL/GenBank/DDBJ whole genome shotgun (WGS) entry which is preliminary data.</text>
</comment>
<dbReference type="Pfam" id="PF13193">
    <property type="entry name" value="AMP-binding_C"/>
    <property type="match status" value="1"/>
</dbReference>
<dbReference type="GO" id="GO:0031956">
    <property type="term" value="F:medium-chain fatty acid-CoA ligase activity"/>
    <property type="evidence" value="ECO:0007669"/>
    <property type="project" value="TreeGrafter"/>
</dbReference>
<dbReference type="InterPro" id="IPR000873">
    <property type="entry name" value="AMP-dep_synth/lig_dom"/>
</dbReference>
<evidence type="ECO:0000256" key="2">
    <source>
        <dbReference type="ARBA" id="ARBA00022598"/>
    </source>
</evidence>
<dbReference type="EMBL" id="VTUX01000003">
    <property type="protein sequence ID" value="KAA1192679.1"/>
    <property type="molecule type" value="Genomic_DNA"/>
</dbReference>
<accession>A0A5B0X3D8</accession>
<dbReference type="Gene3D" id="3.30.300.30">
    <property type="match status" value="1"/>
</dbReference>
<feature type="domain" description="AMP-dependent synthetase/ligase" evidence="3">
    <location>
        <begin position="32"/>
        <end position="404"/>
    </location>
</feature>
<reference evidence="5 6" key="1">
    <citation type="submission" date="2019-09" db="EMBL/GenBank/DDBJ databases">
        <authorList>
            <person name="Chen X.-Y."/>
        </authorList>
    </citation>
    <scope>NUCLEOTIDE SEQUENCE [LARGE SCALE GENOMIC DNA]</scope>
    <source>
        <strain evidence="5 6">NY5</strain>
    </source>
</reference>
<evidence type="ECO:0000313" key="5">
    <source>
        <dbReference type="EMBL" id="KAA1192679.1"/>
    </source>
</evidence>
<proteinExistence type="inferred from homology"/>
<dbReference type="Pfam" id="PF00501">
    <property type="entry name" value="AMP-binding"/>
    <property type="match status" value="1"/>
</dbReference>
<keyword evidence="6" id="KW-1185">Reference proteome</keyword>
<dbReference type="FunFam" id="3.30.300.30:FF:000008">
    <property type="entry name" value="2,3-dihydroxybenzoate-AMP ligase"/>
    <property type="match status" value="1"/>
</dbReference>
<dbReference type="Gene3D" id="3.40.50.12780">
    <property type="entry name" value="N-terminal domain of ligase-like"/>
    <property type="match status" value="1"/>
</dbReference>
<evidence type="ECO:0000259" key="3">
    <source>
        <dbReference type="Pfam" id="PF00501"/>
    </source>
</evidence>
<sequence length="552" mass="61522">MRRHQFPKFSEEYSAHWRAEGLWSDITLHDGFDTTVARSPDSVAIITDERCYSFREFKQESDALAAGLIGIGVSKGDIVSVQLPNWLEFCLLQLALSRIGAVIQPLHMIFRERDLKNLYAFCETDVAIVAGEYKGVDYAAMTRELLPDLPVLKKMVVVRGELRGSDEHQLAAIIEEGRDKLDRLDGLQTSADDIFYLNFTSGTEGTPKGFLHSHNTLVSLIASVGKHQIEQDPKRINLGCSPMTHSFGHFITYYCVLAGIPMVLVDRYNPMLILEIIEREQVTALSGTPAHFIGLLNHENFESYNTTSITSAGVGGARSAPELISKLEKVWGVKTGNTYGMGETIIHTMTLPDDPDEKIQDTVGKPIPGAQLKIVSQADRSVQQMPNEIGEICFRGPTLFVGYHKQTDLTEQTRDESGWFYTGDLGFVDEDGYLCFAGRAKEVINRGGSKIYPKEIEDVISAYPAVKDVAVVGMPDERMGEIVCAFVLPKDKSGSVSLDEIKAFLESEKVMKYMIPEELICLDEFPMTPTGKVRKNSLWERARDYKKASKAQ</sequence>
<dbReference type="Proteomes" id="UP000323708">
    <property type="component" value="Unassembled WGS sequence"/>
</dbReference>
<dbReference type="InterPro" id="IPR042099">
    <property type="entry name" value="ANL_N_sf"/>
</dbReference>
<dbReference type="InterPro" id="IPR045851">
    <property type="entry name" value="AMP-bd_C_sf"/>
</dbReference>
<comment type="similarity">
    <text evidence="1">Belongs to the ATP-dependent AMP-binding enzyme family.</text>
</comment>
<dbReference type="InterPro" id="IPR025110">
    <property type="entry name" value="AMP-bd_C"/>
</dbReference>
<dbReference type="RefSeq" id="WP_149610963.1">
    <property type="nucleotide sequence ID" value="NZ_VTUX01000003.1"/>
</dbReference>
<dbReference type="PANTHER" id="PTHR43201:SF5">
    <property type="entry name" value="MEDIUM-CHAIN ACYL-COA LIGASE ACSF2, MITOCHONDRIAL"/>
    <property type="match status" value="1"/>
</dbReference>
<dbReference type="GO" id="GO:0006631">
    <property type="term" value="P:fatty acid metabolic process"/>
    <property type="evidence" value="ECO:0007669"/>
    <property type="project" value="TreeGrafter"/>
</dbReference>
<feature type="domain" description="AMP-binding enzyme C-terminal" evidence="4">
    <location>
        <begin position="455"/>
        <end position="532"/>
    </location>
</feature>
<dbReference type="PANTHER" id="PTHR43201">
    <property type="entry name" value="ACYL-COA SYNTHETASE"/>
    <property type="match status" value="1"/>
</dbReference>
<evidence type="ECO:0000259" key="4">
    <source>
        <dbReference type="Pfam" id="PF13193"/>
    </source>
</evidence>